<dbReference type="AlphaFoldDB" id="A0A068RPI5"/>
<evidence type="ECO:0000256" key="3">
    <source>
        <dbReference type="ARBA" id="ARBA00022989"/>
    </source>
</evidence>
<evidence type="ECO:0000256" key="2">
    <source>
        <dbReference type="ARBA" id="ARBA00022692"/>
    </source>
</evidence>
<reference evidence="7" key="1">
    <citation type="submission" date="2013-08" db="EMBL/GenBank/DDBJ databases">
        <title>Gene expansion shapes genome architecture in the human pathogen Lichtheimia corymbifera: an evolutionary genomics analysis in the ancient terrestrial Mucorales (Mucoromycotina).</title>
        <authorList>
            <person name="Schwartze V.U."/>
            <person name="Winter S."/>
            <person name="Shelest E."/>
            <person name="Marcet-Houben M."/>
            <person name="Horn F."/>
            <person name="Wehner S."/>
            <person name="Hoffmann K."/>
            <person name="Riege K."/>
            <person name="Sammeth M."/>
            <person name="Nowrousian M."/>
            <person name="Valiante V."/>
            <person name="Linde J."/>
            <person name="Jacobsen I.D."/>
            <person name="Marz M."/>
            <person name="Brakhage A.A."/>
            <person name="Gabaldon T."/>
            <person name="Bocker S."/>
            <person name="Voigt K."/>
        </authorList>
    </citation>
    <scope>NUCLEOTIDE SEQUENCE [LARGE SCALE GENOMIC DNA]</scope>
    <source>
        <strain evidence="7">FSU 9682</strain>
    </source>
</reference>
<evidence type="ECO:0000259" key="6">
    <source>
        <dbReference type="Pfam" id="PF04116"/>
    </source>
</evidence>
<comment type="caution">
    <text evidence="7">The sequence shown here is derived from an EMBL/GenBank/DDBJ whole genome shotgun (WGS) entry which is preliminary data.</text>
</comment>
<keyword evidence="4 5" id="KW-0472">Membrane</keyword>
<comment type="subcellular location">
    <subcellularLocation>
        <location evidence="1">Membrane</location>
    </subcellularLocation>
</comment>
<feature type="transmembrane region" description="Helical" evidence="5">
    <location>
        <begin position="136"/>
        <end position="157"/>
    </location>
</feature>
<name>A0A068RPI5_9FUNG</name>
<dbReference type="GO" id="GO:0005789">
    <property type="term" value="C:endoplasmic reticulum membrane"/>
    <property type="evidence" value="ECO:0007669"/>
    <property type="project" value="EnsemblFungi"/>
</dbReference>
<gene>
    <name evidence="7" type="ORF">LCOR_03602.1</name>
</gene>
<accession>A0A068RPI5</accession>
<keyword evidence="2 5" id="KW-0812">Transmembrane</keyword>
<dbReference type="Pfam" id="PF04116">
    <property type="entry name" value="FA_hydroxylase"/>
    <property type="match status" value="1"/>
</dbReference>
<feature type="domain" description="Fatty acid hydroxylase" evidence="6">
    <location>
        <begin position="150"/>
        <end position="286"/>
    </location>
</feature>
<organism evidence="7 8">
    <name type="scientific">Lichtheimia corymbifera JMRC:FSU:9682</name>
    <dbReference type="NCBI Taxonomy" id="1263082"/>
    <lineage>
        <taxon>Eukaryota</taxon>
        <taxon>Fungi</taxon>
        <taxon>Fungi incertae sedis</taxon>
        <taxon>Mucoromycota</taxon>
        <taxon>Mucoromycotina</taxon>
        <taxon>Mucoromycetes</taxon>
        <taxon>Mucorales</taxon>
        <taxon>Lichtheimiaceae</taxon>
        <taxon>Lichtheimia</taxon>
    </lineage>
</organism>
<feature type="transmembrane region" description="Helical" evidence="5">
    <location>
        <begin position="75"/>
        <end position="94"/>
    </location>
</feature>
<dbReference type="OrthoDB" id="408954at2759"/>
<dbReference type="STRING" id="1263082.A0A068RPI5"/>
<evidence type="ECO:0000313" key="7">
    <source>
        <dbReference type="EMBL" id="CDH52073.1"/>
    </source>
</evidence>
<dbReference type="VEuPathDB" id="FungiDB:LCOR_03602.1"/>
<evidence type="ECO:0000256" key="5">
    <source>
        <dbReference type="SAM" id="Phobius"/>
    </source>
</evidence>
<protein>
    <submittedName>
        <fullName evidence="7">Sphingosine hydroxylase</fullName>
    </submittedName>
</protein>
<dbReference type="GO" id="GO:0102772">
    <property type="term" value="F:sphingolipid C4-monooxygenase activity"/>
    <property type="evidence" value="ECO:0007669"/>
    <property type="project" value="EnsemblFungi"/>
</dbReference>
<dbReference type="InterPro" id="IPR050307">
    <property type="entry name" value="Sterol_Desaturase_Related"/>
</dbReference>
<sequence length="306" mass="35497">MNSTTDLLSALVPTSFFNDPWSDEAKSMWVPIVAYWAYSIIFEFIMHAEIPFFEQYRIHTSEDMKKRNRVTMSKVLLMVAAQQAVQFIIGVMLIQPSDDPVKQKLEQEAFTASLAAHIYNVLAPYTPSIAAVSDQIAWALYNVAWPCVQFFLGMVIMDTHQYFLHRLFHLNKTLYKHIHSHHHRLYVPYAFGALYNHPIEGFLLDTVGATLSYELTGMSPRLGMLFFTFSNMKTVDDHCGYSFPWDPLQVLFGNNVVYHDIHHQPYGIKTNFSQPYFTFWDTILGTRFTKKRDAKKVEDNKEAKKN</sequence>
<dbReference type="GO" id="GO:0051999">
    <property type="term" value="P:mannosyl-inositol phosphorylceramide biosynthetic process"/>
    <property type="evidence" value="ECO:0007669"/>
    <property type="project" value="EnsemblFungi"/>
</dbReference>
<dbReference type="InterPro" id="IPR006694">
    <property type="entry name" value="Fatty_acid_hydroxylase"/>
</dbReference>
<evidence type="ECO:0000256" key="1">
    <source>
        <dbReference type="ARBA" id="ARBA00004370"/>
    </source>
</evidence>
<proteinExistence type="predicted"/>
<dbReference type="Proteomes" id="UP000027586">
    <property type="component" value="Unassembled WGS sequence"/>
</dbReference>
<dbReference type="GO" id="GO:0005506">
    <property type="term" value="F:iron ion binding"/>
    <property type="evidence" value="ECO:0007669"/>
    <property type="project" value="InterPro"/>
</dbReference>
<dbReference type="GO" id="GO:0042284">
    <property type="term" value="F:sphingolipid delta-4 desaturase activity"/>
    <property type="evidence" value="ECO:0007669"/>
    <property type="project" value="EnsemblFungi"/>
</dbReference>
<keyword evidence="8" id="KW-1185">Reference proteome</keyword>
<dbReference type="PANTHER" id="PTHR11863">
    <property type="entry name" value="STEROL DESATURASE"/>
    <property type="match status" value="1"/>
</dbReference>
<feature type="transmembrane region" description="Helical" evidence="5">
    <location>
        <begin position="35"/>
        <end position="54"/>
    </location>
</feature>
<keyword evidence="3 5" id="KW-1133">Transmembrane helix</keyword>
<dbReference type="EMBL" id="CBTN010000012">
    <property type="protein sequence ID" value="CDH52073.1"/>
    <property type="molecule type" value="Genomic_DNA"/>
</dbReference>
<evidence type="ECO:0000313" key="8">
    <source>
        <dbReference type="Proteomes" id="UP000027586"/>
    </source>
</evidence>
<evidence type="ECO:0000256" key="4">
    <source>
        <dbReference type="ARBA" id="ARBA00023136"/>
    </source>
</evidence>